<comment type="function">
    <text evidence="17">Component of the F(0) channel, it forms part of the peripheral stalk, linking F(1) to F(0).</text>
</comment>
<comment type="subcellular location">
    <subcellularLocation>
        <location evidence="18">Cell membrane</location>
        <topology evidence="18">Peripheral membrane protein</topology>
    </subcellularLocation>
    <subcellularLocation>
        <location evidence="1 17">Cell membrane</location>
        <topology evidence="1 17">Single-pass membrane protein</topology>
    </subcellularLocation>
</comment>
<reference evidence="20 23" key="2">
    <citation type="submission" date="2015-06" db="EMBL/GenBank/DDBJ databases">
        <title>Genome sequence of Mycobacterium conceptionense strain MLE.</title>
        <authorList>
            <person name="Greninger A.L."/>
            <person name="Cunningham G."/>
            <person name="Chiu C.Y."/>
            <person name="Miller S."/>
        </authorList>
    </citation>
    <scope>NUCLEOTIDE SEQUENCE [LARGE SCALE GENOMIC DNA]</scope>
    <source>
        <strain evidence="20 23">MLE</strain>
    </source>
</reference>
<dbReference type="Proteomes" id="UP000093779">
    <property type="component" value="Unassembled WGS sequence"/>
</dbReference>
<reference evidence="22 26" key="3">
    <citation type="submission" date="2016-01" db="EMBL/GenBank/DDBJ databases">
        <title>The new phylogeny of the genus Mycobacterium.</title>
        <authorList>
            <person name="Tarcisio F."/>
            <person name="Conor M."/>
            <person name="Antonella G."/>
            <person name="Elisabetta G."/>
            <person name="Giulia F.S."/>
            <person name="Sara T."/>
            <person name="Anna F."/>
            <person name="Clotilde B."/>
            <person name="Roberto B."/>
            <person name="Veronica D.S."/>
            <person name="Fabio R."/>
            <person name="Monica P."/>
            <person name="Olivier J."/>
            <person name="Enrico T."/>
            <person name="Nicola S."/>
        </authorList>
    </citation>
    <scope>NUCLEOTIDE SEQUENCE [LARGE SCALE GENOMIC DNA]</scope>
    <source>
        <strain evidence="22 26">CCUG 50187</strain>
    </source>
</reference>
<evidence type="ECO:0000256" key="10">
    <source>
        <dbReference type="ARBA" id="ARBA00023065"/>
    </source>
</evidence>
<comment type="similarity">
    <text evidence="2">In the C-terminal section; belongs to the ATPase delta chain family.</text>
</comment>
<evidence type="ECO:0000313" key="23">
    <source>
        <dbReference type="Proteomes" id="UP000037594"/>
    </source>
</evidence>
<evidence type="ECO:0000313" key="22">
    <source>
        <dbReference type="EMBL" id="ORV23276.1"/>
    </source>
</evidence>
<dbReference type="NCBIfam" id="NF009961">
    <property type="entry name" value="PRK13428.1"/>
    <property type="match status" value="1"/>
</dbReference>
<dbReference type="HAMAP" id="MF_01416">
    <property type="entry name" value="ATP_synth_delta_bact"/>
    <property type="match status" value="1"/>
</dbReference>
<evidence type="ECO:0000313" key="21">
    <source>
        <dbReference type="EMBL" id="OBF18485.1"/>
    </source>
</evidence>
<keyword evidence="13 17" id="KW-0066">ATP synthesis</keyword>
<evidence type="ECO:0000256" key="8">
    <source>
        <dbReference type="ARBA" id="ARBA00022781"/>
    </source>
</evidence>
<dbReference type="SUPFAM" id="SSF81573">
    <property type="entry name" value="F1F0 ATP synthase subunit B, membrane domain"/>
    <property type="match status" value="1"/>
</dbReference>
<keyword evidence="11 17" id="KW-0472">Membrane</keyword>
<dbReference type="EMBL" id="LFOD01000024">
    <property type="protein sequence ID" value="KMV16093.1"/>
    <property type="molecule type" value="Genomic_DNA"/>
</dbReference>
<dbReference type="EMBL" id="LQOP01000024">
    <property type="protein sequence ID" value="ORV23276.1"/>
    <property type="molecule type" value="Genomic_DNA"/>
</dbReference>
<evidence type="ECO:0000313" key="25">
    <source>
        <dbReference type="Proteomes" id="UP000182227"/>
    </source>
</evidence>
<evidence type="ECO:0000256" key="4">
    <source>
        <dbReference type="ARBA" id="ARBA00022448"/>
    </source>
</evidence>
<dbReference type="Proteomes" id="UP000037594">
    <property type="component" value="Unassembled WGS sequence"/>
</dbReference>
<comment type="similarity">
    <text evidence="18">Belongs to the ATPase delta chain family.</text>
</comment>
<dbReference type="EMBL" id="LZHX01000063">
    <property type="protein sequence ID" value="OBF18485.1"/>
    <property type="molecule type" value="Genomic_DNA"/>
</dbReference>
<evidence type="ECO:0000256" key="5">
    <source>
        <dbReference type="ARBA" id="ARBA00022475"/>
    </source>
</evidence>
<evidence type="ECO:0000313" key="20">
    <source>
        <dbReference type="EMBL" id="KMV16093.1"/>
    </source>
</evidence>
<dbReference type="HAMAP" id="MF_01398">
    <property type="entry name" value="ATP_synth_b_bprime"/>
    <property type="match status" value="1"/>
</dbReference>
<keyword evidence="7 17" id="KW-0812">Transmembrane</keyword>
<keyword evidence="20" id="KW-0378">Hydrolase</keyword>
<keyword evidence="26" id="KW-1185">Reference proteome</keyword>
<evidence type="ECO:0000256" key="1">
    <source>
        <dbReference type="ARBA" id="ARBA00004162"/>
    </source>
</evidence>
<reference evidence="19 25" key="1">
    <citation type="submission" date="2015-03" db="EMBL/GenBank/DDBJ databases">
        <authorList>
            <person name="Murphy D."/>
        </authorList>
    </citation>
    <scope>NUCLEOTIDE SEQUENCE [LARGE SCALE GENOMIC DNA]</scope>
    <source>
        <strain evidence="19 25">D16</strain>
    </source>
</reference>
<evidence type="ECO:0000313" key="19">
    <source>
        <dbReference type="EMBL" id="CQD18656.1"/>
    </source>
</evidence>
<comment type="function">
    <text evidence="15 17">F(1)F(0) ATP synthase produces ATP from ADP in the presence of a proton or sodium gradient. F-type ATPases consist of two structural domains, F(1) containing the extramembraneous catalytic core and F(0) containing the membrane proton channel, linked together by a central stalk and a peripheral stalk. During catalysis, ATP synthesis in the catalytic domain of F(1) is coupled via a rotary mechanism of the central stalk subunits to proton translocation.</text>
</comment>
<dbReference type="GO" id="GO:0016787">
    <property type="term" value="F:hydrolase activity"/>
    <property type="evidence" value="ECO:0007669"/>
    <property type="project" value="UniProtKB-KW"/>
</dbReference>
<reference evidence="21 24" key="4">
    <citation type="submission" date="2016-06" db="EMBL/GenBank/DDBJ databases">
        <authorList>
            <person name="Kjaerup R.B."/>
            <person name="Dalgaard T.S."/>
            <person name="Juul-Madsen H.R."/>
        </authorList>
    </citation>
    <scope>NUCLEOTIDE SEQUENCE [LARGE SCALE GENOMIC DNA]</scope>
    <source>
        <strain evidence="21 24">ACS1953</strain>
    </source>
</reference>
<feature type="transmembrane region" description="Helical" evidence="17">
    <location>
        <begin position="6"/>
        <end position="23"/>
    </location>
</feature>
<evidence type="ECO:0000256" key="13">
    <source>
        <dbReference type="ARBA" id="ARBA00023310"/>
    </source>
</evidence>
<evidence type="ECO:0000256" key="18">
    <source>
        <dbReference type="HAMAP-Rule" id="MF_01416"/>
    </source>
</evidence>
<dbReference type="GO" id="GO:0046933">
    <property type="term" value="F:proton-transporting ATP synthase activity, rotational mechanism"/>
    <property type="evidence" value="ECO:0007669"/>
    <property type="project" value="UniProtKB-UniRule"/>
</dbReference>
<evidence type="ECO:0000256" key="3">
    <source>
        <dbReference type="ARBA" id="ARBA00010811"/>
    </source>
</evidence>
<dbReference type="CDD" id="cd06503">
    <property type="entry name" value="ATP-synt_Fo_b"/>
    <property type="match status" value="1"/>
</dbReference>
<proteinExistence type="inferred from homology"/>
<comment type="subunit">
    <text evidence="16 17">F-type ATPases have 2 components, F(1) - the catalytic core - and F(0) - the membrane proton channel. F(1) has five subunits: alpha(3), beta(3), gamma(1), delta(1), epsilon(1). F(0) has three main subunits: a(1), b(2) and c(10-14). The alpha and beta chains form an alternating ring which encloses part of the gamma chain. F(1) is attached to F(0) by a central stalk formed by the gamma and epsilon chains, while a peripheral stalk is formed by the delta and b chains.</text>
</comment>
<dbReference type="Pfam" id="PF00213">
    <property type="entry name" value="OSCP"/>
    <property type="match status" value="1"/>
</dbReference>
<evidence type="ECO:0000256" key="6">
    <source>
        <dbReference type="ARBA" id="ARBA00022547"/>
    </source>
</evidence>
<dbReference type="Proteomes" id="UP000193811">
    <property type="component" value="Unassembled WGS sequence"/>
</dbReference>
<dbReference type="InterPro" id="IPR002146">
    <property type="entry name" value="ATP_synth_b/b'su_bac/chlpt"/>
</dbReference>
<evidence type="ECO:0000256" key="2">
    <source>
        <dbReference type="ARBA" id="ARBA00010377"/>
    </source>
</evidence>
<dbReference type="GO" id="GO:0005886">
    <property type="term" value="C:plasma membrane"/>
    <property type="evidence" value="ECO:0007669"/>
    <property type="project" value="UniProtKB-SubCell"/>
</dbReference>
<dbReference type="Proteomes" id="UP000182227">
    <property type="component" value="Unassembled WGS sequence"/>
</dbReference>
<keyword evidence="9 17" id="KW-1133">Transmembrane helix</keyword>
<dbReference type="AlphaFoldDB" id="A0A0J8U3H4"/>
<evidence type="ECO:0000256" key="15">
    <source>
        <dbReference type="ARBA" id="ARBA00025198"/>
    </source>
</evidence>
<evidence type="ECO:0000256" key="9">
    <source>
        <dbReference type="ARBA" id="ARBA00022989"/>
    </source>
</evidence>
<evidence type="ECO:0000256" key="17">
    <source>
        <dbReference type="HAMAP-Rule" id="MF_01398"/>
    </source>
</evidence>
<dbReference type="OrthoDB" id="5242917at2"/>
<gene>
    <name evidence="18" type="primary">atpH</name>
    <name evidence="17" type="synonym">atpF</name>
    <name evidence="21" type="ORF">A5726_19235</name>
    <name evidence="20" type="ORF">ACT17_22490</name>
    <name evidence="22" type="ORF">AWB98_22760</name>
    <name evidence="19" type="ORF">BN970_04141</name>
</gene>
<comment type="similarity">
    <text evidence="17">Belongs to the ATPase B chain family.</text>
</comment>
<comment type="similarity">
    <text evidence="3">In the N-terminal section; belongs to the ATPase B chain family.</text>
</comment>
<protein>
    <recommendedName>
        <fullName evidence="17 18">Multifunctional fusion protein</fullName>
    </recommendedName>
    <domain>
        <recommendedName>
            <fullName evidence="17">ATP synthase subunit b</fullName>
        </recommendedName>
        <alternativeName>
            <fullName evidence="17">ATP synthase F(0) sector subunit b</fullName>
        </alternativeName>
        <alternativeName>
            <fullName evidence="17">ATPase subunit I</fullName>
        </alternativeName>
        <alternativeName>
            <fullName evidence="17">F-type ATPase subunit b</fullName>
            <shortName evidence="17">F-ATPase subunit b</shortName>
        </alternativeName>
    </domain>
    <domain>
        <recommendedName>
            <fullName evidence="18">ATP synthase subunit delta</fullName>
        </recommendedName>
        <alternativeName>
            <fullName evidence="18">ATP synthase F(1) sector subunit delta</fullName>
        </alternativeName>
        <alternativeName>
            <fullName evidence="18">F-type ATPase subunit delta</fullName>
            <shortName evidence="18">F-ATPase subunit delta</shortName>
        </alternativeName>
    </domain>
</protein>
<keyword evidence="18" id="KW-0139">CF(1)</keyword>
<keyword evidence="4 17" id="KW-0813">Transport</keyword>
<dbReference type="Pfam" id="PF00430">
    <property type="entry name" value="ATP-synt_B"/>
    <property type="match status" value="1"/>
</dbReference>
<evidence type="ECO:0000256" key="12">
    <source>
        <dbReference type="ARBA" id="ARBA00023268"/>
    </source>
</evidence>
<dbReference type="GO" id="GO:0045259">
    <property type="term" value="C:proton-transporting ATP synthase complex"/>
    <property type="evidence" value="ECO:0007669"/>
    <property type="project" value="UniProtKB-KW"/>
</dbReference>
<dbReference type="InterPro" id="IPR028987">
    <property type="entry name" value="ATP_synth_B-like_membr_sf"/>
</dbReference>
<organism evidence="20 23">
    <name type="scientific">Mycolicibacterium conceptionense</name>
    <dbReference type="NCBI Taxonomy" id="451644"/>
    <lineage>
        <taxon>Bacteria</taxon>
        <taxon>Bacillati</taxon>
        <taxon>Actinomycetota</taxon>
        <taxon>Actinomycetes</taxon>
        <taxon>Mycobacteriales</taxon>
        <taxon>Mycobacteriaceae</taxon>
        <taxon>Mycolicibacterium</taxon>
    </lineage>
</organism>
<dbReference type="RefSeq" id="WP_019345006.1">
    <property type="nucleotide sequence ID" value="NZ_AGSZ01000219.1"/>
</dbReference>
<evidence type="ECO:0000256" key="7">
    <source>
        <dbReference type="ARBA" id="ARBA00022692"/>
    </source>
</evidence>
<dbReference type="EMBL" id="CTEF01000003">
    <property type="protein sequence ID" value="CQD18656.1"/>
    <property type="molecule type" value="Genomic_DNA"/>
</dbReference>
<keyword evidence="10 17" id="KW-0406">Ion transport</keyword>
<name>A0A0J8U3H4_9MYCO</name>
<dbReference type="GeneID" id="44298316"/>
<dbReference type="InterPro" id="IPR000711">
    <property type="entry name" value="ATPase_OSCP/dsu"/>
</dbReference>
<comment type="function">
    <text evidence="14">This fusion protein includes a component of the F(0) channel (subunit b) and of the F(1) subunit (subunit delta). Two copies of subunit b and one of delta together form the peripheral 'stator' stalk which links F(1) to F(0).</text>
</comment>
<keyword evidence="8 17" id="KW-0375">Hydrogen ion transport</keyword>
<dbReference type="PATRIC" id="fig|451644.5.peg.4642"/>
<dbReference type="PANTHER" id="PTHR11910">
    <property type="entry name" value="ATP SYNTHASE DELTA CHAIN"/>
    <property type="match status" value="1"/>
</dbReference>
<keyword evidence="12" id="KW-0511">Multifunctional enzyme</keyword>
<evidence type="ECO:0000256" key="16">
    <source>
        <dbReference type="ARBA" id="ARBA00025830"/>
    </source>
</evidence>
<keyword evidence="6 17" id="KW-0138">CF(0)</keyword>
<dbReference type="NCBIfam" id="NF009967">
    <property type="entry name" value="PRK13430.1"/>
    <property type="match status" value="1"/>
</dbReference>
<evidence type="ECO:0000256" key="14">
    <source>
        <dbReference type="ARBA" id="ARBA00024925"/>
    </source>
</evidence>
<keyword evidence="5 17" id="KW-1003">Cell membrane</keyword>
<sequence>MSIFIGQLIGFAVIAFIIIKWVVPPVRSLMQKQQEAVRVALAESAEAAKKLAEADDMHAKALADAKAESAKVTDEATQDSERITAQLAEQAGTEAERIKAQGAQQIQLMRQQLIRQLRTGLGSESVAKADALVRAHVADPAAQAATVDRFLAELDQMAPSAVVIDTAATAKLRAASRESLAVVVDKFDSVAGGLDADGLTTLADDLSSVAKLLVSESVLTKHLAEPSDDPAPKVQLLERLLSGKVGDAALDVLRTAVSQRWSIESNLVDAIEHAARLALLKRAETAGEVDEVEDQLFRFGRVLDAEPKLSALLSDYTTPADGRVALLDKVLGGNTGVNGTAAALLTQTVGLLRGERADEAVIDLAELAVARRGEVVAHVTAAADLTDAQRTRLSQVLTRIYGQPVSVQLHVDPELLGGLSITVGDEVIDGSISSRLAAAATQLPD</sequence>
<comment type="function">
    <text evidence="18">This protein is part of the stalk that links CF(0) to CF(1). It either transmits conformational changes from CF(0) to CF(1) or is implicated in proton conduction.</text>
</comment>
<evidence type="ECO:0000256" key="11">
    <source>
        <dbReference type="ARBA" id="ARBA00023136"/>
    </source>
</evidence>
<evidence type="ECO:0000313" key="26">
    <source>
        <dbReference type="Proteomes" id="UP000193811"/>
    </source>
</evidence>
<dbReference type="NCBIfam" id="TIGR01145">
    <property type="entry name" value="ATP_synt_delta"/>
    <property type="match status" value="1"/>
</dbReference>
<evidence type="ECO:0000313" key="24">
    <source>
        <dbReference type="Proteomes" id="UP000093779"/>
    </source>
</evidence>
<accession>A0A0J8U3H4</accession>